<evidence type="ECO:0000256" key="1">
    <source>
        <dbReference type="ARBA" id="ARBA00009156"/>
    </source>
</evidence>
<dbReference type="EMBL" id="CP032412">
    <property type="protein sequence ID" value="AYB43570.1"/>
    <property type="molecule type" value="Genomic_DNA"/>
</dbReference>
<evidence type="ECO:0000259" key="6">
    <source>
        <dbReference type="Pfam" id="PF02782"/>
    </source>
</evidence>
<sequence length="495" mass="53761">MLMIGIDIGTTNSKVGVFDDTGRMLSQASRQTKLYVHRDASTYFDPLRIWTDVADMIKEAAGKVEAARIVSIGITSMAESGLLLDRRTGEPISEIVPWSDRSSAPQAQLLEAEDDPLARFLASGLHPSFKLSLAKILWLKERDPTVMSHAVWLSVAGYIAYRLTGVMAFDYSLAARTYAFDIRTRTWDKEWLGHLKLPLDLFPEAFPSGHAIGHVTGSASHLGLPRSALVCIGGHDHLCASLAVEALRPGDVYSSMGTAETLVGVMEERGLKSRDYDSKLAFGLHPVEGRMFWMGSNSASGGSVEWARSIMGHPRLTYEALEQEVLGCGPGPTGILYFPFLTGSGPPEPDANAKAAFIGLTQGHTRGQLCKAVLEGTSYQMERVRETAAGLLEGPMGRIRVTGGGARLASWLRIKAAVSGCMLEVPDIREASMMGAALLGGTGSGIYSSLREAAASANNARSSEYIPFREEEHSAYRDIYESQYIPISHHLRLRK</sequence>
<comment type="similarity">
    <text evidence="1 4">Belongs to the FGGY kinase family.</text>
</comment>
<keyword evidence="2 4" id="KW-0808">Transferase</keyword>
<dbReference type="GO" id="GO:0016773">
    <property type="term" value="F:phosphotransferase activity, alcohol group as acceptor"/>
    <property type="evidence" value="ECO:0007669"/>
    <property type="project" value="InterPro"/>
</dbReference>
<dbReference type="InterPro" id="IPR018485">
    <property type="entry name" value="FGGY_C"/>
</dbReference>
<dbReference type="Pfam" id="PF02782">
    <property type="entry name" value="FGGY_C"/>
    <property type="match status" value="1"/>
</dbReference>
<protein>
    <submittedName>
        <fullName evidence="7">Carbohydrate kinase</fullName>
    </submittedName>
</protein>
<dbReference type="InterPro" id="IPR018484">
    <property type="entry name" value="FGGY_N"/>
</dbReference>
<proteinExistence type="inferred from homology"/>
<dbReference type="GO" id="GO:0016301">
    <property type="term" value="F:kinase activity"/>
    <property type="evidence" value="ECO:0007669"/>
    <property type="project" value="UniProtKB-KW"/>
</dbReference>
<keyword evidence="3 4" id="KW-0418">Kinase</keyword>
<dbReference type="PANTHER" id="PTHR43095">
    <property type="entry name" value="SUGAR KINASE"/>
    <property type="match status" value="1"/>
</dbReference>
<evidence type="ECO:0000256" key="3">
    <source>
        <dbReference type="ARBA" id="ARBA00022777"/>
    </source>
</evidence>
<dbReference type="InterPro" id="IPR018483">
    <property type="entry name" value="Carb_kinase_FGGY_CS"/>
</dbReference>
<dbReference type="RefSeq" id="WP_119847524.1">
    <property type="nucleotide sequence ID" value="NZ_CP032412.1"/>
</dbReference>
<dbReference type="Proteomes" id="UP000266552">
    <property type="component" value="Chromosome"/>
</dbReference>
<dbReference type="CDD" id="cd07773">
    <property type="entry name" value="ASKHA_NBD_FGGY_FK"/>
    <property type="match status" value="1"/>
</dbReference>
<dbReference type="InterPro" id="IPR050406">
    <property type="entry name" value="FGGY_Carb_Kinase"/>
</dbReference>
<keyword evidence="8" id="KW-1185">Reference proteome</keyword>
<dbReference type="Gene3D" id="3.30.420.40">
    <property type="match status" value="2"/>
</dbReference>
<dbReference type="PANTHER" id="PTHR43095:SF5">
    <property type="entry name" value="XYLULOSE KINASE"/>
    <property type="match status" value="1"/>
</dbReference>
<evidence type="ECO:0000313" key="8">
    <source>
        <dbReference type="Proteomes" id="UP000266552"/>
    </source>
</evidence>
<evidence type="ECO:0000313" key="7">
    <source>
        <dbReference type="EMBL" id="AYB43570.1"/>
    </source>
</evidence>
<dbReference type="KEGG" id="plw:D5F53_09830"/>
<name>A0A385TG90_PAELA</name>
<dbReference type="AlphaFoldDB" id="A0A385TG90"/>
<dbReference type="PIRSF" id="PIRSF000538">
    <property type="entry name" value="GlpK"/>
    <property type="match status" value="1"/>
</dbReference>
<dbReference type="InterPro" id="IPR043129">
    <property type="entry name" value="ATPase_NBD"/>
</dbReference>
<organism evidence="7 8">
    <name type="scientific">Paenibacillus lautus</name>
    <name type="common">Bacillus lautus</name>
    <dbReference type="NCBI Taxonomy" id="1401"/>
    <lineage>
        <taxon>Bacteria</taxon>
        <taxon>Bacillati</taxon>
        <taxon>Bacillota</taxon>
        <taxon>Bacilli</taxon>
        <taxon>Bacillales</taxon>
        <taxon>Paenibacillaceae</taxon>
        <taxon>Paenibacillus</taxon>
    </lineage>
</organism>
<feature type="domain" description="Carbohydrate kinase FGGY N-terminal" evidence="5">
    <location>
        <begin position="2"/>
        <end position="242"/>
    </location>
</feature>
<dbReference type="PROSITE" id="PS00445">
    <property type="entry name" value="FGGY_KINASES_2"/>
    <property type="match status" value="1"/>
</dbReference>
<evidence type="ECO:0000256" key="4">
    <source>
        <dbReference type="RuleBase" id="RU003733"/>
    </source>
</evidence>
<evidence type="ECO:0000259" key="5">
    <source>
        <dbReference type="Pfam" id="PF00370"/>
    </source>
</evidence>
<evidence type="ECO:0000256" key="2">
    <source>
        <dbReference type="ARBA" id="ARBA00022679"/>
    </source>
</evidence>
<dbReference type="Pfam" id="PF00370">
    <property type="entry name" value="FGGY_N"/>
    <property type="match status" value="1"/>
</dbReference>
<gene>
    <name evidence="7" type="ORF">D5F53_09830</name>
</gene>
<accession>A0A385TG90</accession>
<dbReference type="InterPro" id="IPR000577">
    <property type="entry name" value="Carb_kinase_FGGY"/>
</dbReference>
<feature type="domain" description="Carbohydrate kinase FGGY C-terminal" evidence="6">
    <location>
        <begin position="282"/>
        <end position="441"/>
    </location>
</feature>
<reference evidence="7 8" key="1">
    <citation type="submission" date="2018-09" db="EMBL/GenBank/DDBJ databases">
        <title>Genome Sequence of Paenibacillus lautus Strain E7593-69, Azo Dye-Degrading Bacteria, Isolated from Commercial Tattoo Inks.</title>
        <authorList>
            <person name="Nho S.W."/>
            <person name="Kim S.-J."/>
            <person name="Kweon O."/>
            <person name="Cerniglia C.E."/>
        </authorList>
    </citation>
    <scope>NUCLEOTIDE SEQUENCE [LARGE SCALE GENOMIC DNA]</scope>
    <source>
        <strain evidence="7 8">E7593-69</strain>
    </source>
</reference>
<dbReference type="SUPFAM" id="SSF53067">
    <property type="entry name" value="Actin-like ATPase domain"/>
    <property type="match status" value="2"/>
</dbReference>
<dbReference type="GO" id="GO:0005975">
    <property type="term" value="P:carbohydrate metabolic process"/>
    <property type="evidence" value="ECO:0007669"/>
    <property type="project" value="InterPro"/>
</dbReference>